<keyword evidence="1" id="KW-1133">Transmembrane helix</keyword>
<dbReference type="VEuPathDB" id="TrichDB:TVAG_381410"/>
<dbReference type="InParanoid" id="A2FKD6"/>
<organism evidence="2 3">
    <name type="scientific">Trichomonas vaginalis (strain ATCC PRA-98 / G3)</name>
    <dbReference type="NCBI Taxonomy" id="412133"/>
    <lineage>
        <taxon>Eukaryota</taxon>
        <taxon>Metamonada</taxon>
        <taxon>Parabasalia</taxon>
        <taxon>Trichomonadida</taxon>
        <taxon>Trichomonadidae</taxon>
        <taxon>Trichomonas</taxon>
    </lineage>
</organism>
<name>A2FKD6_TRIV3</name>
<keyword evidence="1" id="KW-0812">Transmembrane</keyword>
<dbReference type="Proteomes" id="UP000001542">
    <property type="component" value="Unassembled WGS sequence"/>
</dbReference>
<dbReference type="PANTHER" id="PTHR36329">
    <property type="entry name" value="TRANSMEMBRANE PROTEIN"/>
    <property type="match status" value="1"/>
</dbReference>
<dbReference type="GO" id="GO:0005794">
    <property type="term" value="C:Golgi apparatus"/>
    <property type="evidence" value="ECO:0000318"/>
    <property type="project" value="GO_Central"/>
</dbReference>
<dbReference type="PANTHER" id="PTHR36329:SF1">
    <property type="entry name" value="TRANSMEMBRANE PROTEIN"/>
    <property type="match status" value="1"/>
</dbReference>
<sequence>MMFITDFILLLRLNHHDTDFGLQIFSIIFSLLSRGMFFSTLLLAAKGWCIIKDTIHLREIAASLLYSFLFMSLQKIIEYIYLGKYAIYAMAVALLFIALFIYELVQSINQASLHIMAHLLVIQNEGIDAESTPVYLKHRMYAFLQKTIILGCILALVCMVITSVTEAPLWASATLQYISEIIILTAFGCIFRLRATDSAGYSMVGDSNLTSSIEVALDDIKEFNLGKEGKQWQEGMELPAQPTIVSTPAVIVLSSPDGTEALKAEMTPNQDEL</sequence>
<feature type="transmembrane region" description="Helical" evidence="1">
    <location>
        <begin position="147"/>
        <end position="164"/>
    </location>
</feature>
<keyword evidence="1" id="KW-0472">Membrane</keyword>
<evidence type="ECO:0000313" key="2">
    <source>
        <dbReference type="EMBL" id="EAX94636.1"/>
    </source>
</evidence>
<feature type="transmembrane region" description="Helical" evidence="1">
    <location>
        <begin position="170"/>
        <end position="193"/>
    </location>
</feature>
<feature type="transmembrane region" description="Helical" evidence="1">
    <location>
        <begin position="20"/>
        <end position="43"/>
    </location>
</feature>
<evidence type="ECO:0000256" key="1">
    <source>
        <dbReference type="SAM" id="Phobius"/>
    </source>
</evidence>
<dbReference type="VEuPathDB" id="TrichDB:TVAGG3_0647050"/>
<dbReference type="EMBL" id="DS113846">
    <property type="protein sequence ID" value="EAX94636.1"/>
    <property type="molecule type" value="Genomic_DNA"/>
</dbReference>
<keyword evidence="3" id="KW-1185">Reference proteome</keyword>
<reference evidence="2" key="1">
    <citation type="submission" date="2006-10" db="EMBL/GenBank/DDBJ databases">
        <authorList>
            <person name="Amadeo P."/>
            <person name="Zhao Q."/>
            <person name="Wortman J."/>
            <person name="Fraser-Liggett C."/>
            <person name="Carlton J."/>
        </authorList>
    </citation>
    <scope>NUCLEOTIDE SEQUENCE</scope>
    <source>
        <strain evidence="2">G3</strain>
    </source>
</reference>
<dbReference type="GO" id="GO:0016020">
    <property type="term" value="C:membrane"/>
    <property type="evidence" value="ECO:0000318"/>
    <property type="project" value="GO_Central"/>
</dbReference>
<proteinExistence type="predicted"/>
<gene>
    <name evidence="2" type="ORF">TVAG_381410</name>
</gene>
<dbReference type="OrthoDB" id="19839at2759"/>
<evidence type="ECO:0000313" key="3">
    <source>
        <dbReference type="Proteomes" id="UP000001542"/>
    </source>
</evidence>
<dbReference type="KEGG" id="tva:4752376"/>
<protein>
    <submittedName>
        <fullName evidence="2">Uncharacterized protein</fullName>
    </submittedName>
</protein>
<accession>A2FKD6</accession>
<reference evidence="2" key="2">
    <citation type="journal article" date="2007" name="Science">
        <title>Draft genome sequence of the sexually transmitted pathogen Trichomonas vaginalis.</title>
        <authorList>
            <person name="Carlton J.M."/>
            <person name="Hirt R.P."/>
            <person name="Silva J.C."/>
            <person name="Delcher A.L."/>
            <person name="Schatz M."/>
            <person name="Zhao Q."/>
            <person name="Wortman J.R."/>
            <person name="Bidwell S.L."/>
            <person name="Alsmark U.C.M."/>
            <person name="Besteiro S."/>
            <person name="Sicheritz-Ponten T."/>
            <person name="Noel C.J."/>
            <person name="Dacks J.B."/>
            <person name="Foster P.G."/>
            <person name="Simillion C."/>
            <person name="Van de Peer Y."/>
            <person name="Miranda-Saavedra D."/>
            <person name="Barton G.J."/>
            <person name="Westrop G.D."/>
            <person name="Mueller S."/>
            <person name="Dessi D."/>
            <person name="Fiori P.L."/>
            <person name="Ren Q."/>
            <person name="Paulsen I."/>
            <person name="Zhang H."/>
            <person name="Bastida-Corcuera F.D."/>
            <person name="Simoes-Barbosa A."/>
            <person name="Brown M.T."/>
            <person name="Hayes R.D."/>
            <person name="Mukherjee M."/>
            <person name="Okumura C.Y."/>
            <person name="Schneider R."/>
            <person name="Smith A.J."/>
            <person name="Vanacova S."/>
            <person name="Villalvazo M."/>
            <person name="Haas B.J."/>
            <person name="Pertea M."/>
            <person name="Feldblyum T.V."/>
            <person name="Utterback T.R."/>
            <person name="Shu C.L."/>
            <person name="Osoegawa K."/>
            <person name="de Jong P.J."/>
            <person name="Hrdy I."/>
            <person name="Horvathova L."/>
            <person name="Zubacova Z."/>
            <person name="Dolezal P."/>
            <person name="Malik S.B."/>
            <person name="Logsdon J.M. Jr."/>
            <person name="Henze K."/>
            <person name="Gupta A."/>
            <person name="Wang C.C."/>
            <person name="Dunne R.L."/>
            <person name="Upcroft J.A."/>
            <person name="Upcroft P."/>
            <person name="White O."/>
            <person name="Salzberg S.L."/>
            <person name="Tang P."/>
            <person name="Chiu C.-H."/>
            <person name="Lee Y.-S."/>
            <person name="Embley T.M."/>
            <person name="Coombs G.H."/>
            <person name="Mottram J.C."/>
            <person name="Tachezy J."/>
            <person name="Fraser-Liggett C.M."/>
            <person name="Johnson P.J."/>
        </authorList>
    </citation>
    <scope>NUCLEOTIDE SEQUENCE [LARGE SCALE GENOMIC DNA]</scope>
    <source>
        <strain evidence="2">G3</strain>
    </source>
</reference>
<dbReference type="AlphaFoldDB" id="A2FKD6"/>
<feature type="transmembrane region" description="Helical" evidence="1">
    <location>
        <begin position="85"/>
        <end position="105"/>
    </location>
</feature>